<evidence type="ECO:0008006" key="3">
    <source>
        <dbReference type="Google" id="ProtNLM"/>
    </source>
</evidence>
<comment type="caution">
    <text evidence="1">The sequence shown here is derived from an EMBL/GenBank/DDBJ whole genome shotgun (WGS) entry which is preliminary data.</text>
</comment>
<name>A0A5C6FRQ7_9PLAN</name>
<evidence type="ECO:0000313" key="2">
    <source>
        <dbReference type="Proteomes" id="UP000316476"/>
    </source>
</evidence>
<dbReference type="EMBL" id="SJPZ01000002">
    <property type="protein sequence ID" value="TWU63163.1"/>
    <property type="molecule type" value="Genomic_DNA"/>
</dbReference>
<proteinExistence type="predicted"/>
<reference evidence="1 2" key="1">
    <citation type="submission" date="2019-02" db="EMBL/GenBank/DDBJ databases">
        <title>Deep-cultivation of Planctomycetes and their phenomic and genomic characterization uncovers novel biology.</title>
        <authorList>
            <person name="Wiegand S."/>
            <person name="Jogler M."/>
            <person name="Boedeker C."/>
            <person name="Pinto D."/>
            <person name="Vollmers J."/>
            <person name="Rivas-Marin E."/>
            <person name="Kohn T."/>
            <person name="Peeters S.H."/>
            <person name="Heuer A."/>
            <person name="Rast P."/>
            <person name="Oberbeckmann S."/>
            <person name="Bunk B."/>
            <person name="Jeske O."/>
            <person name="Meyerdierks A."/>
            <person name="Storesund J.E."/>
            <person name="Kallscheuer N."/>
            <person name="Luecker S."/>
            <person name="Lage O.M."/>
            <person name="Pohl T."/>
            <person name="Merkel B.J."/>
            <person name="Hornburger P."/>
            <person name="Mueller R.-W."/>
            <person name="Bruemmer F."/>
            <person name="Labrenz M."/>
            <person name="Spormann A.M."/>
            <person name="Op Den Camp H."/>
            <person name="Overmann J."/>
            <person name="Amann R."/>
            <person name="Jetten M.S.M."/>
            <person name="Mascher T."/>
            <person name="Medema M.H."/>
            <person name="Devos D.P."/>
            <person name="Kaster A.-K."/>
            <person name="Ovreas L."/>
            <person name="Rohde M."/>
            <person name="Galperin M.Y."/>
            <person name="Jogler C."/>
        </authorList>
    </citation>
    <scope>NUCLEOTIDE SEQUENCE [LARGE SCALE GENOMIC DNA]</scope>
    <source>
        <strain evidence="1 2">V7</strain>
    </source>
</reference>
<accession>A0A5C6FRQ7</accession>
<evidence type="ECO:0000313" key="1">
    <source>
        <dbReference type="EMBL" id="TWU63163.1"/>
    </source>
</evidence>
<gene>
    <name evidence="1" type="ORF">V7x_49030</name>
</gene>
<dbReference type="AlphaFoldDB" id="A0A5C6FRQ7"/>
<dbReference type="Proteomes" id="UP000316476">
    <property type="component" value="Unassembled WGS sequence"/>
</dbReference>
<organism evidence="1 2">
    <name type="scientific">Crateriforma conspicua</name>
    <dbReference type="NCBI Taxonomy" id="2527996"/>
    <lineage>
        <taxon>Bacteria</taxon>
        <taxon>Pseudomonadati</taxon>
        <taxon>Planctomycetota</taxon>
        <taxon>Planctomycetia</taxon>
        <taxon>Planctomycetales</taxon>
        <taxon>Planctomycetaceae</taxon>
        <taxon>Crateriforma</taxon>
    </lineage>
</organism>
<protein>
    <recommendedName>
        <fullName evidence="3">PepSY domain-containing protein</fullName>
    </recommendedName>
</protein>
<sequence length="127" mass="13826">MCRLPTSNVLFQNIFEITLFNQAIAMSLIQKTVAALILTACLSSVGCQPANNPGTWDEAKASEYIKEQLSLESVELTKTSDGFTGTGTDADGETFELVLTQQPDQNRLEYDATGSRGTMENGFYSTN</sequence>